<sequence length="29" mass="3374">MITGELKNKIDQLWEMLWTEGNANPLTNI</sequence>
<dbReference type="EMBL" id="RJNW01000001">
    <property type="protein sequence ID" value="RSI88203.1"/>
    <property type="molecule type" value="Genomic_DNA"/>
</dbReference>
<dbReference type="Proteomes" id="UP000278063">
    <property type="component" value="Unassembled WGS sequence"/>
</dbReference>
<organism evidence="2 4">
    <name type="scientific">Streptococcus mitis</name>
    <dbReference type="NCBI Taxonomy" id="28037"/>
    <lineage>
        <taxon>Bacteria</taxon>
        <taxon>Bacillati</taxon>
        <taxon>Bacillota</taxon>
        <taxon>Bacilli</taxon>
        <taxon>Lactobacillales</taxon>
        <taxon>Streptococcaceae</taxon>
        <taxon>Streptococcus</taxon>
        <taxon>Streptococcus mitis group</taxon>
    </lineage>
</organism>
<protein>
    <submittedName>
        <fullName evidence="2">Uncharacterized protein</fullName>
    </submittedName>
</protein>
<evidence type="ECO:0000313" key="5">
    <source>
        <dbReference type="Proteomes" id="UP000277773"/>
    </source>
</evidence>
<evidence type="ECO:0000313" key="3">
    <source>
        <dbReference type="EMBL" id="RSJ99205.1"/>
    </source>
</evidence>
<dbReference type="EMBL" id="RJPW01000008">
    <property type="protein sequence ID" value="RSJ92357.1"/>
    <property type="molecule type" value="Genomic_DNA"/>
</dbReference>
<proteinExistence type="predicted"/>
<accession>A0A3R9MB49</accession>
<dbReference type="EMBL" id="RJPY01000002">
    <property type="protein sequence ID" value="RSJ99205.1"/>
    <property type="molecule type" value="Genomic_DNA"/>
</dbReference>
<evidence type="ECO:0000313" key="1">
    <source>
        <dbReference type="EMBL" id="RSI88203.1"/>
    </source>
</evidence>
<evidence type="ECO:0000313" key="2">
    <source>
        <dbReference type="EMBL" id="RSJ92357.1"/>
    </source>
</evidence>
<comment type="caution">
    <text evidence="2">The sequence shown here is derived from an EMBL/GenBank/DDBJ whole genome shotgun (WGS) entry which is preliminary data.</text>
</comment>
<dbReference type="Proteomes" id="UP000271520">
    <property type="component" value="Unassembled WGS sequence"/>
</dbReference>
<gene>
    <name evidence="3" type="ORF">D8786_02860</name>
    <name evidence="2" type="ORF">D8788_05980</name>
    <name evidence="1" type="ORF">D8849_00705</name>
</gene>
<evidence type="ECO:0000313" key="4">
    <source>
        <dbReference type="Proteomes" id="UP000271520"/>
    </source>
</evidence>
<dbReference type="Proteomes" id="UP000277773">
    <property type="component" value="Unassembled WGS sequence"/>
</dbReference>
<dbReference type="AlphaFoldDB" id="A0A3R9MB49"/>
<reference evidence="4 5" key="1">
    <citation type="submission" date="2018-11" db="EMBL/GenBank/DDBJ databases">
        <title>Species Designations Belie Phenotypic and Genotypic Heterogeneity in Oral Streptococci.</title>
        <authorList>
            <person name="Velsko I."/>
        </authorList>
    </citation>
    <scope>NUCLEOTIDE SEQUENCE [LARGE SCALE GENOMIC DNA]</scope>
    <source>
        <strain evidence="3 5">BCC08</strain>
        <strain evidence="2 4">BCC22</strain>
        <strain evidence="1 6">KLC01</strain>
    </source>
</reference>
<name>A0A3R9MB49_STRMT</name>
<evidence type="ECO:0000313" key="6">
    <source>
        <dbReference type="Proteomes" id="UP000278063"/>
    </source>
</evidence>